<dbReference type="AlphaFoldDB" id="A0A839UMY8"/>
<feature type="transmembrane region" description="Helical" evidence="1">
    <location>
        <begin position="85"/>
        <end position="105"/>
    </location>
</feature>
<keyword evidence="1" id="KW-1133">Transmembrane helix</keyword>
<keyword evidence="1" id="KW-0812">Transmembrane</keyword>
<dbReference type="EMBL" id="JACHXZ010000003">
    <property type="protein sequence ID" value="MBB3169083.1"/>
    <property type="molecule type" value="Genomic_DNA"/>
</dbReference>
<feature type="transmembrane region" description="Helical" evidence="1">
    <location>
        <begin position="60"/>
        <end position="79"/>
    </location>
</feature>
<keyword evidence="1" id="KW-0472">Membrane</keyword>
<dbReference type="PANTHER" id="PTHR12526">
    <property type="entry name" value="GLYCOSYLTRANSFERASE"/>
    <property type="match status" value="1"/>
</dbReference>
<gene>
    <name evidence="2" type="ORF">FHS30_002291</name>
</gene>
<comment type="caution">
    <text evidence="2">The sequence shown here is derived from an EMBL/GenBank/DDBJ whole genome shotgun (WGS) entry which is preliminary data.</text>
</comment>
<proteinExistence type="predicted"/>
<keyword evidence="3" id="KW-1185">Reference proteome</keyword>
<reference evidence="2 3" key="1">
    <citation type="submission" date="2020-08" db="EMBL/GenBank/DDBJ databases">
        <title>Genomic Encyclopedia of Type Strains, Phase III (KMG-III): the genomes of soil and plant-associated and newly described type strains.</title>
        <authorList>
            <person name="Whitman W."/>
        </authorList>
    </citation>
    <scope>NUCLEOTIDE SEQUENCE [LARGE SCALE GENOMIC DNA]</scope>
    <source>
        <strain evidence="2 3">CECT 8571</strain>
    </source>
</reference>
<name>A0A839UMY8_9GAMM</name>
<dbReference type="GO" id="GO:0016740">
    <property type="term" value="F:transferase activity"/>
    <property type="evidence" value="ECO:0007669"/>
    <property type="project" value="UniProtKB-KW"/>
</dbReference>
<dbReference type="Pfam" id="PF13692">
    <property type="entry name" value="Glyco_trans_1_4"/>
    <property type="match status" value="1"/>
</dbReference>
<evidence type="ECO:0000256" key="1">
    <source>
        <dbReference type="SAM" id="Phobius"/>
    </source>
</evidence>
<sequence>MASLFAPKNSVALLLVGEDEEAYPNSVIKVRGLHRCFEGRSRLYVVGVDWRSLGGFRKKYYTLLLCILKSFLTAIKIILGRHKVVYISYPGYFVAFFLCLCPRVFRPVLVLDYFLSIYDTVVVDRELVSSRFLQKIIKAFDRCLLLNARLAVVDTAENADYYAALFGVSPGKFIISNLAISSVKLVEPRCQAAPNERFQCLFVGTMVPLQGVQVIVEASRILSNLDQQVQFLVVGDGQDGHWLNDAPSNVSWRSSWANSLQLAEYMSEADLCLGIFGSGNKAARVWPLKNYMYMAAGKAFLTVDSPCARTILGEADVMGQYLVPAGDPEALAARILALKNNPKLVNSMEMASRRIYDTQMQNQHSISALYAELNKYLDS</sequence>
<dbReference type="Gene3D" id="3.40.50.2000">
    <property type="entry name" value="Glycogen Phosphorylase B"/>
    <property type="match status" value="1"/>
</dbReference>
<dbReference type="SUPFAM" id="SSF53756">
    <property type="entry name" value="UDP-Glycosyltransferase/glycogen phosphorylase"/>
    <property type="match status" value="1"/>
</dbReference>
<evidence type="ECO:0000313" key="2">
    <source>
        <dbReference type="EMBL" id="MBB3169083.1"/>
    </source>
</evidence>
<dbReference type="Proteomes" id="UP000559987">
    <property type="component" value="Unassembled WGS sequence"/>
</dbReference>
<accession>A0A839UMY8</accession>
<organism evidence="2 3">
    <name type="scientific">Simiduia aestuariiviva</name>
    <dbReference type="NCBI Taxonomy" id="1510459"/>
    <lineage>
        <taxon>Bacteria</taxon>
        <taxon>Pseudomonadati</taxon>
        <taxon>Pseudomonadota</taxon>
        <taxon>Gammaproteobacteria</taxon>
        <taxon>Cellvibrionales</taxon>
        <taxon>Cellvibrionaceae</taxon>
        <taxon>Simiduia</taxon>
    </lineage>
</organism>
<protein>
    <submittedName>
        <fullName evidence="2">Glycosyltransferase involved in cell wall biosynthesis</fullName>
    </submittedName>
</protein>
<dbReference type="RefSeq" id="WP_183910574.1">
    <property type="nucleotide sequence ID" value="NZ_JACHXZ010000003.1"/>
</dbReference>
<keyword evidence="2" id="KW-0808">Transferase</keyword>
<evidence type="ECO:0000313" key="3">
    <source>
        <dbReference type="Proteomes" id="UP000559987"/>
    </source>
</evidence>